<sequence>MDESNGPTPVLPMERWGNSSYGSVNKGSLLDTLRIELVIDEFERLRSKFSCREPHPDQASIEVPILTRPIDTIRVDSYEGILTEWLSELGRQVGTLSRLIDPEDMRKDPGANLIRLLELQPALDHNLTRIADSIALICPRPAHTSKRVDDQQLRQFKSYPLNELADCSSEVQFHMSCGFASACNHLERLDICMEYKFRDNGYLDVYKSFTEDVSVDIDFMINLLSGSELVGAKGYWGWGLRRMTRQFSKAIASLDSSTDHLTLQREYQTRQFLRQPVLHLTQLFIPVLKLSRLFFDKLSGPRMNMKRLPAYTQMNSKQLKRWFESTQQYSAYLSNLWDLLIEADGAPEGDRVVIREITEAARDLVDLFAAQMLLVFLYIVPLIPEADLNQNHYKNWFTTWNIQFTLAIDNYKQLARSLGHIP</sequence>
<dbReference type="VEuPathDB" id="FungiDB:PSTT_16334"/>
<name>A0A2S4UG98_9BASI</name>
<dbReference type="VEuPathDB" id="FungiDB:PSTT_16333"/>
<reference evidence="2" key="2">
    <citation type="journal article" date="2018" name="BMC Genomics">
        <title>Genomic insights into host adaptation between the wheat stripe rust pathogen (Puccinia striiformis f. sp. tritici) and the barley stripe rust pathogen (Puccinia striiformis f. sp. hordei).</title>
        <authorList>
            <person name="Xia C."/>
            <person name="Wang M."/>
            <person name="Yin C."/>
            <person name="Cornejo O.E."/>
            <person name="Hulbert S.H."/>
            <person name="Chen X."/>
        </authorList>
    </citation>
    <scope>NUCLEOTIDE SEQUENCE [LARGE SCALE GENOMIC DNA]</scope>
    <source>
        <strain evidence="2">93TX-2</strain>
    </source>
</reference>
<dbReference type="PANTHER" id="PTHR33069">
    <property type="entry name" value="CHROMOSOME 7, WHOLE GENOME SHOTGUN SEQUENCE-RELATED"/>
    <property type="match status" value="1"/>
</dbReference>
<protein>
    <submittedName>
        <fullName evidence="1">Uncharacterized protein</fullName>
    </submittedName>
</protein>
<dbReference type="AlphaFoldDB" id="A0A2S4UG98"/>
<dbReference type="Proteomes" id="UP000238274">
    <property type="component" value="Unassembled WGS sequence"/>
</dbReference>
<comment type="caution">
    <text evidence="1">The sequence shown here is derived from an EMBL/GenBank/DDBJ whole genome shotgun (WGS) entry which is preliminary data.</text>
</comment>
<dbReference type="PANTHER" id="PTHR33069:SF3">
    <property type="entry name" value="DYNEIN HEAVY CHAIN TAIL DOMAIN-CONTAINING PROTEIN"/>
    <property type="match status" value="1"/>
</dbReference>
<reference evidence="1 2" key="1">
    <citation type="submission" date="2017-12" db="EMBL/GenBank/DDBJ databases">
        <title>Gene loss provides genomic basis for host adaptation in cereal stripe rust fungi.</title>
        <authorList>
            <person name="Xia C."/>
        </authorList>
    </citation>
    <scope>NUCLEOTIDE SEQUENCE [LARGE SCALE GENOMIC DNA]</scope>
    <source>
        <strain evidence="1 2">93TX-2</strain>
    </source>
</reference>
<dbReference type="EMBL" id="PKSM01000374">
    <property type="protein sequence ID" value="POV96325.1"/>
    <property type="molecule type" value="Genomic_DNA"/>
</dbReference>
<reference evidence="2" key="3">
    <citation type="journal article" date="2018" name="Mol. Plant Microbe Interact.">
        <title>Genome sequence resources for the wheat stripe rust pathogen (Puccinia striiformis f. sp. tritici) and the barley stripe rust pathogen (Puccinia striiformis f. sp. hordei).</title>
        <authorList>
            <person name="Xia C."/>
            <person name="Wang M."/>
            <person name="Yin C."/>
            <person name="Cornejo O.E."/>
            <person name="Hulbert S.H."/>
            <person name="Chen X."/>
        </authorList>
    </citation>
    <scope>NUCLEOTIDE SEQUENCE [LARGE SCALE GENOMIC DNA]</scope>
    <source>
        <strain evidence="2">93TX-2</strain>
    </source>
</reference>
<proteinExistence type="predicted"/>
<evidence type="ECO:0000313" key="1">
    <source>
        <dbReference type="EMBL" id="POV96325.1"/>
    </source>
</evidence>
<keyword evidence="2" id="KW-1185">Reference proteome</keyword>
<organism evidence="1 2">
    <name type="scientific">Puccinia striiformis</name>
    <dbReference type="NCBI Taxonomy" id="27350"/>
    <lineage>
        <taxon>Eukaryota</taxon>
        <taxon>Fungi</taxon>
        <taxon>Dikarya</taxon>
        <taxon>Basidiomycota</taxon>
        <taxon>Pucciniomycotina</taxon>
        <taxon>Pucciniomycetes</taxon>
        <taxon>Pucciniales</taxon>
        <taxon>Pucciniaceae</taxon>
        <taxon>Puccinia</taxon>
    </lineage>
</organism>
<gene>
    <name evidence="1" type="ORF">PSHT_15210</name>
</gene>
<evidence type="ECO:0000313" key="2">
    <source>
        <dbReference type="Proteomes" id="UP000238274"/>
    </source>
</evidence>
<dbReference type="VEuPathDB" id="FungiDB:PSHT_15210"/>
<accession>A0A2S4UG98</accession>